<keyword evidence="2" id="KW-0732">Signal</keyword>
<feature type="chain" id="PRO_5036226569" evidence="2">
    <location>
        <begin position="24"/>
        <end position="528"/>
    </location>
</feature>
<evidence type="ECO:0000313" key="3">
    <source>
        <dbReference type="EMBL" id="CAF1227827.1"/>
    </source>
</evidence>
<protein>
    <submittedName>
        <fullName evidence="3">Uncharacterized protein</fullName>
    </submittedName>
</protein>
<keyword evidence="1" id="KW-0812">Transmembrane</keyword>
<dbReference type="Proteomes" id="UP000681722">
    <property type="component" value="Unassembled WGS sequence"/>
</dbReference>
<feature type="signal peptide" evidence="2">
    <location>
        <begin position="1"/>
        <end position="23"/>
    </location>
</feature>
<evidence type="ECO:0000256" key="2">
    <source>
        <dbReference type="SAM" id="SignalP"/>
    </source>
</evidence>
<dbReference type="EMBL" id="CAJOBC010009551">
    <property type="protein sequence ID" value="CAF3990668.1"/>
    <property type="molecule type" value="Genomic_DNA"/>
</dbReference>
<keyword evidence="5" id="KW-1185">Reference proteome</keyword>
<organism evidence="3 5">
    <name type="scientific">Didymodactylos carnosus</name>
    <dbReference type="NCBI Taxonomy" id="1234261"/>
    <lineage>
        <taxon>Eukaryota</taxon>
        <taxon>Metazoa</taxon>
        <taxon>Spiralia</taxon>
        <taxon>Gnathifera</taxon>
        <taxon>Rotifera</taxon>
        <taxon>Eurotatoria</taxon>
        <taxon>Bdelloidea</taxon>
        <taxon>Philodinida</taxon>
        <taxon>Philodinidae</taxon>
        <taxon>Didymodactylos</taxon>
    </lineage>
</organism>
<dbReference type="EMBL" id="CAJNOQ010009546">
    <property type="protein sequence ID" value="CAF1227827.1"/>
    <property type="molecule type" value="Genomic_DNA"/>
</dbReference>
<dbReference type="Proteomes" id="UP000663829">
    <property type="component" value="Unassembled WGS sequence"/>
</dbReference>
<feature type="transmembrane region" description="Helical" evidence="1">
    <location>
        <begin position="507"/>
        <end position="524"/>
    </location>
</feature>
<evidence type="ECO:0000256" key="1">
    <source>
        <dbReference type="SAM" id="Phobius"/>
    </source>
</evidence>
<dbReference type="AlphaFoldDB" id="A0A814YAQ5"/>
<comment type="caution">
    <text evidence="3">The sequence shown here is derived from an EMBL/GenBank/DDBJ whole genome shotgun (WGS) entry which is preliminary data.</text>
</comment>
<reference evidence="3" key="1">
    <citation type="submission" date="2021-02" db="EMBL/GenBank/DDBJ databases">
        <authorList>
            <person name="Nowell W R."/>
        </authorList>
    </citation>
    <scope>NUCLEOTIDE SEQUENCE</scope>
</reference>
<evidence type="ECO:0000313" key="4">
    <source>
        <dbReference type="EMBL" id="CAF3990668.1"/>
    </source>
</evidence>
<gene>
    <name evidence="3" type="ORF">GPM918_LOCUS25017</name>
    <name evidence="4" type="ORF">SRO942_LOCUS25023</name>
</gene>
<keyword evidence="1" id="KW-1133">Transmembrane helix</keyword>
<evidence type="ECO:0000313" key="5">
    <source>
        <dbReference type="Proteomes" id="UP000663829"/>
    </source>
</evidence>
<proteinExistence type="predicted"/>
<sequence>MKVSNNLFIVLLTAIHVLSFSKANRYCTKSCEFTVSFDSNSFSIPSTNCSTQTLFDIGCYSRAAINFKTRLVTIVYDTDPIPQNEEFDSKVDQFININFATEEFIVTRIYLCTIYDDCARKYTESIVQTLIDNKPILNGITLALYNSAPSTDLSCYDQQNNTVTCSSGTCKLEIDIIGDDNPYIQTLCSNQSPRFSSIILRHYPPISSIQLNELEYYCNVFQCNSFAAARNIQSIIETYLGLTPTVICTKSCEYTVSFDDPITIPTSNCPTEQLSAFACNTILIIDFNKRLVTITYDIDKYSQNVLFDTTINQFINIQFDGQEFNVRKIFKCTTGNDCAMIYAKSIVKVLIDNQPLLEQISAELYNPLDVTNLICYDKQNNTISCNNGTCLLDFDIFEGASPIIEADCTPKKIPYFRSILFRQYPTYSKSELTELEYYCNQDRCNSPLTVLKIQQIVNEYFSLSALIVQTTITPTTEYTRTTITPTTEYTRTTITDPNSTAYCVEPYMIMFYFMMLSYCLHFCIRLRN</sequence>
<accession>A0A814YAQ5</accession>
<keyword evidence="1" id="KW-0472">Membrane</keyword>
<name>A0A814YAQ5_9BILA</name>